<protein>
    <submittedName>
        <fullName evidence="2">Uncharacterized protein</fullName>
    </submittedName>
</protein>
<sequence>MDEPMDRPVEGSGEPPEPTAPPKEKMLFLQEQMVNFVNQYNLPVIEVSLVLSKYLRHLTAQLSDVASQVGEELPELVRSPWPLEVESEEVTLEMDLERVLTMVDDARMDIFDTIIRVVLSETEMNHTDAVLLLREWERLARTQLAKVKSPGQLFSPFEIPDDF</sequence>
<accession>A0A075HY31</accession>
<evidence type="ECO:0000256" key="1">
    <source>
        <dbReference type="SAM" id="MobiDB-lite"/>
    </source>
</evidence>
<name>A0A075HY31_9EURY</name>
<organism evidence="2">
    <name type="scientific">uncultured marine group II/III euryarchaeote KM3_99_A09</name>
    <dbReference type="NCBI Taxonomy" id="1456549"/>
    <lineage>
        <taxon>Archaea</taxon>
        <taxon>Methanobacteriati</taxon>
        <taxon>Methanobacteriota</taxon>
        <taxon>environmental samples</taxon>
    </lineage>
</organism>
<dbReference type="EMBL" id="KF901187">
    <property type="protein sequence ID" value="AIF21301.1"/>
    <property type="molecule type" value="Genomic_DNA"/>
</dbReference>
<proteinExistence type="predicted"/>
<feature type="region of interest" description="Disordered" evidence="1">
    <location>
        <begin position="1"/>
        <end position="22"/>
    </location>
</feature>
<reference evidence="2" key="1">
    <citation type="journal article" date="2014" name="Genome Biol. Evol.">
        <title>Pangenome evidence for extensive interdomain horizontal transfer affecting lineage core and shell genes in uncultured planktonic thaumarchaeota and euryarchaeota.</title>
        <authorList>
            <person name="Deschamps P."/>
            <person name="Zivanovic Y."/>
            <person name="Moreira D."/>
            <person name="Rodriguez-Valera F."/>
            <person name="Lopez-Garcia P."/>
        </authorList>
    </citation>
    <scope>NUCLEOTIDE SEQUENCE</scope>
</reference>
<evidence type="ECO:0000313" key="2">
    <source>
        <dbReference type="EMBL" id="AIF21301.1"/>
    </source>
</evidence>
<dbReference type="AlphaFoldDB" id="A0A075HY31"/>